<dbReference type="AlphaFoldDB" id="A0A4Y7SYE1"/>
<accession>A0A4Y7SYE1</accession>
<dbReference type="EMBL" id="QPFP01000045">
    <property type="protein sequence ID" value="TEB26875.1"/>
    <property type="molecule type" value="Genomic_DNA"/>
</dbReference>
<dbReference type="InterPro" id="IPR015915">
    <property type="entry name" value="Kelch-typ_b-propeller"/>
</dbReference>
<evidence type="ECO:0000313" key="3">
    <source>
        <dbReference type="Proteomes" id="UP000298030"/>
    </source>
</evidence>
<protein>
    <recommendedName>
        <fullName evidence="4">Galactose oxidase</fullName>
    </recommendedName>
</protein>
<organism evidence="2 3">
    <name type="scientific">Coprinellus micaceus</name>
    <name type="common">Glistening ink-cap mushroom</name>
    <name type="synonym">Coprinus micaceus</name>
    <dbReference type="NCBI Taxonomy" id="71717"/>
    <lineage>
        <taxon>Eukaryota</taxon>
        <taxon>Fungi</taxon>
        <taxon>Dikarya</taxon>
        <taxon>Basidiomycota</taxon>
        <taxon>Agaricomycotina</taxon>
        <taxon>Agaricomycetes</taxon>
        <taxon>Agaricomycetidae</taxon>
        <taxon>Agaricales</taxon>
        <taxon>Agaricineae</taxon>
        <taxon>Psathyrellaceae</taxon>
        <taxon>Coprinellus</taxon>
    </lineage>
</organism>
<reference evidence="2 3" key="1">
    <citation type="journal article" date="2019" name="Nat. Ecol. Evol.">
        <title>Megaphylogeny resolves global patterns of mushroom evolution.</title>
        <authorList>
            <person name="Varga T."/>
            <person name="Krizsan K."/>
            <person name="Foldi C."/>
            <person name="Dima B."/>
            <person name="Sanchez-Garcia M."/>
            <person name="Sanchez-Ramirez S."/>
            <person name="Szollosi G.J."/>
            <person name="Szarkandi J.G."/>
            <person name="Papp V."/>
            <person name="Albert L."/>
            <person name="Andreopoulos W."/>
            <person name="Angelini C."/>
            <person name="Antonin V."/>
            <person name="Barry K.W."/>
            <person name="Bougher N.L."/>
            <person name="Buchanan P."/>
            <person name="Buyck B."/>
            <person name="Bense V."/>
            <person name="Catcheside P."/>
            <person name="Chovatia M."/>
            <person name="Cooper J."/>
            <person name="Damon W."/>
            <person name="Desjardin D."/>
            <person name="Finy P."/>
            <person name="Geml J."/>
            <person name="Haridas S."/>
            <person name="Hughes K."/>
            <person name="Justo A."/>
            <person name="Karasinski D."/>
            <person name="Kautmanova I."/>
            <person name="Kiss B."/>
            <person name="Kocsube S."/>
            <person name="Kotiranta H."/>
            <person name="LaButti K.M."/>
            <person name="Lechner B.E."/>
            <person name="Liimatainen K."/>
            <person name="Lipzen A."/>
            <person name="Lukacs Z."/>
            <person name="Mihaltcheva S."/>
            <person name="Morgado L.N."/>
            <person name="Niskanen T."/>
            <person name="Noordeloos M.E."/>
            <person name="Ohm R.A."/>
            <person name="Ortiz-Santana B."/>
            <person name="Ovrebo C."/>
            <person name="Racz N."/>
            <person name="Riley R."/>
            <person name="Savchenko A."/>
            <person name="Shiryaev A."/>
            <person name="Soop K."/>
            <person name="Spirin V."/>
            <person name="Szebenyi C."/>
            <person name="Tomsovsky M."/>
            <person name="Tulloss R.E."/>
            <person name="Uehling J."/>
            <person name="Grigoriev I.V."/>
            <person name="Vagvolgyi C."/>
            <person name="Papp T."/>
            <person name="Martin F.M."/>
            <person name="Miettinen O."/>
            <person name="Hibbett D.S."/>
            <person name="Nagy L.G."/>
        </authorList>
    </citation>
    <scope>NUCLEOTIDE SEQUENCE [LARGE SCALE GENOMIC DNA]</scope>
    <source>
        <strain evidence="2 3">FP101781</strain>
    </source>
</reference>
<feature type="region of interest" description="Disordered" evidence="1">
    <location>
        <begin position="1"/>
        <end position="70"/>
    </location>
</feature>
<keyword evidence="3" id="KW-1185">Reference proteome</keyword>
<proteinExistence type="predicted"/>
<gene>
    <name evidence="2" type="ORF">FA13DRAFT_1737084</name>
</gene>
<dbReference type="Gene3D" id="2.120.10.80">
    <property type="entry name" value="Kelch-type beta propeller"/>
    <property type="match status" value="1"/>
</dbReference>
<dbReference type="Proteomes" id="UP000298030">
    <property type="component" value="Unassembled WGS sequence"/>
</dbReference>
<dbReference type="SUPFAM" id="SSF117281">
    <property type="entry name" value="Kelch motif"/>
    <property type="match status" value="1"/>
</dbReference>
<name>A0A4Y7SYE1_COPMI</name>
<sequence length="453" mass="49814">MSANIEDTPPPRRSTRERKQAEPFVPGPSATRKRKRMDANSDGDSGRKQAPRRIVQVAQPPGPAPPPKVDVKKITIKPLRSGGLPNPFQGFRSLRDEETSSMIFHGFTPENTTVPGIYVLDCGSLKSENILPALQHDGVDGQFARQPFPPFRDPIVVLIKPAPGESFLIIFGGELQGQSRINSTLLYVDLTRKTWGEVPTDSNRPLPQGRVGAAACVVGSRLLIFGGGMAGDWEAASYSRGKISFSEETKRIEMMWQVKDKPYPEGVPYSGFFGGFAALDGGRHVLLLPGGRGSKNKVTFSGKYDKELTVYNTQTDQFFTIPSGGLRALPAFLWYLSMPPPTALAPRLPQIEIEAGLPPRPTDFLLAHTESMAVEGDEERNSHISHLWAVAVCTTSRTIKVKKIGIEEEINRIWGEDKVEFFSFFTTAEKLCLWGTKEGDPAGSSPYVAEIYI</sequence>
<dbReference type="OrthoDB" id="45365at2759"/>
<evidence type="ECO:0000313" key="2">
    <source>
        <dbReference type="EMBL" id="TEB26875.1"/>
    </source>
</evidence>
<evidence type="ECO:0000256" key="1">
    <source>
        <dbReference type="SAM" id="MobiDB-lite"/>
    </source>
</evidence>
<comment type="caution">
    <text evidence="2">The sequence shown here is derived from an EMBL/GenBank/DDBJ whole genome shotgun (WGS) entry which is preliminary data.</text>
</comment>
<dbReference type="STRING" id="71717.A0A4Y7SYE1"/>
<evidence type="ECO:0008006" key="4">
    <source>
        <dbReference type="Google" id="ProtNLM"/>
    </source>
</evidence>